<protein>
    <submittedName>
        <fullName evidence="1">Uncharacterized protein</fullName>
    </submittedName>
</protein>
<proteinExistence type="predicted"/>
<name>A0A6J5PNE9_9CAUD</name>
<organism evidence="1">
    <name type="scientific">uncultured Caudovirales phage</name>
    <dbReference type="NCBI Taxonomy" id="2100421"/>
    <lineage>
        <taxon>Viruses</taxon>
        <taxon>Duplodnaviria</taxon>
        <taxon>Heunggongvirae</taxon>
        <taxon>Uroviricota</taxon>
        <taxon>Caudoviricetes</taxon>
        <taxon>Peduoviridae</taxon>
        <taxon>Maltschvirus</taxon>
        <taxon>Maltschvirus maltsch</taxon>
    </lineage>
</organism>
<evidence type="ECO:0000313" key="1">
    <source>
        <dbReference type="EMBL" id="CAB4173173.1"/>
    </source>
</evidence>
<gene>
    <name evidence="1" type="ORF">UFOVP953_36</name>
</gene>
<accession>A0A6J5PNE9</accession>
<sequence>MTDLEIMQAYLMLKVRQGDWHGVADAAMDIREMEARKAVEQKNEVAG</sequence>
<reference evidence="1" key="1">
    <citation type="submission" date="2020-05" db="EMBL/GenBank/DDBJ databases">
        <authorList>
            <person name="Chiriac C."/>
            <person name="Salcher M."/>
            <person name="Ghai R."/>
            <person name="Kavagutti S V."/>
        </authorList>
    </citation>
    <scope>NUCLEOTIDE SEQUENCE</scope>
</reference>
<dbReference type="EMBL" id="LR796899">
    <property type="protein sequence ID" value="CAB4173173.1"/>
    <property type="molecule type" value="Genomic_DNA"/>
</dbReference>